<dbReference type="Pfam" id="PF04397">
    <property type="entry name" value="LytTR"/>
    <property type="match status" value="1"/>
</dbReference>
<dbReference type="SMART" id="SM00448">
    <property type="entry name" value="REC"/>
    <property type="match status" value="1"/>
</dbReference>
<dbReference type="PROSITE" id="PS50930">
    <property type="entry name" value="HTH_LYTTR"/>
    <property type="match status" value="1"/>
</dbReference>
<dbReference type="InterPro" id="IPR046947">
    <property type="entry name" value="LytR-like"/>
</dbReference>
<name>A0ABQ1SH93_9FLAO</name>
<gene>
    <name evidence="4" type="ORF">GCM10010832_13410</name>
</gene>
<dbReference type="SMART" id="SM00850">
    <property type="entry name" value="LytTR"/>
    <property type="match status" value="1"/>
</dbReference>
<evidence type="ECO:0000259" key="3">
    <source>
        <dbReference type="PROSITE" id="PS50930"/>
    </source>
</evidence>
<organism evidence="4 5">
    <name type="scientific">Psychroflexus planctonicus</name>
    <dbReference type="NCBI Taxonomy" id="1526575"/>
    <lineage>
        <taxon>Bacteria</taxon>
        <taxon>Pseudomonadati</taxon>
        <taxon>Bacteroidota</taxon>
        <taxon>Flavobacteriia</taxon>
        <taxon>Flavobacteriales</taxon>
        <taxon>Flavobacteriaceae</taxon>
        <taxon>Psychroflexus</taxon>
    </lineage>
</organism>
<reference evidence="5" key="1">
    <citation type="journal article" date="2019" name="Int. J. Syst. Evol. Microbiol.">
        <title>The Global Catalogue of Microorganisms (GCM) 10K type strain sequencing project: providing services to taxonomists for standard genome sequencing and annotation.</title>
        <authorList>
            <consortium name="The Broad Institute Genomics Platform"/>
            <consortium name="The Broad Institute Genome Sequencing Center for Infectious Disease"/>
            <person name="Wu L."/>
            <person name="Ma J."/>
        </authorList>
    </citation>
    <scope>NUCLEOTIDE SEQUENCE [LARGE SCALE GENOMIC DNA]</scope>
    <source>
        <strain evidence="5">CGMCC 1.12931</strain>
    </source>
</reference>
<evidence type="ECO:0000259" key="2">
    <source>
        <dbReference type="PROSITE" id="PS50110"/>
    </source>
</evidence>
<dbReference type="Gene3D" id="3.40.50.2300">
    <property type="match status" value="1"/>
</dbReference>
<proteinExistence type="predicted"/>
<dbReference type="InterPro" id="IPR011006">
    <property type="entry name" value="CheY-like_superfamily"/>
</dbReference>
<keyword evidence="4" id="KW-0238">DNA-binding</keyword>
<dbReference type="PROSITE" id="PS50110">
    <property type="entry name" value="RESPONSE_REGULATORY"/>
    <property type="match status" value="1"/>
</dbReference>
<dbReference type="PANTHER" id="PTHR37299:SF1">
    <property type="entry name" value="STAGE 0 SPORULATION PROTEIN A HOMOLOG"/>
    <property type="match status" value="1"/>
</dbReference>
<dbReference type="EMBL" id="BMGM01000005">
    <property type="protein sequence ID" value="GGE34524.1"/>
    <property type="molecule type" value="Genomic_DNA"/>
</dbReference>
<dbReference type="RefSeq" id="WP_188458337.1">
    <property type="nucleotide sequence ID" value="NZ_BMGM01000005.1"/>
</dbReference>
<evidence type="ECO:0000256" key="1">
    <source>
        <dbReference type="PROSITE-ProRule" id="PRU00169"/>
    </source>
</evidence>
<feature type="domain" description="HTH LytTR-type" evidence="3">
    <location>
        <begin position="140"/>
        <end position="240"/>
    </location>
</feature>
<comment type="caution">
    <text evidence="4">The sequence shown here is derived from an EMBL/GenBank/DDBJ whole genome shotgun (WGS) entry which is preliminary data.</text>
</comment>
<evidence type="ECO:0000313" key="4">
    <source>
        <dbReference type="EMBL" id="GGE34524.1"/>
    </source>
</evidence>
<evidence type="ECO:0000313" key="5">
    <source>
        <dbReference type="Proteomes" id="UP000599179"/>
    </source>
</evidence>
<dbReference type="Pfam" id="PF00072">
    <property type="entry name" value="Response_reg"/>
    <property type="match status" value="1"/>
</dbReference>
<keyword evidence="1" id="KW-0597">Phosphoprotein</keyword>
<protein>
    <submittedName>
        <fullName evidence="4">DNA-binding response regulator</fullName>
    </submittedName>
</protein>
<sequence length="240" mass="27901">MLEVIIIDDEAKAIKSLKWELENFCKNIKVLDVFTDAEKALHFLRKNIVDAIFLDIQMPKMDGFQFLDQLNKRDFAVVFTTAFDEFAIDAIKQNALDYLTKPIDTDDLIEAVKKIETHKNNLLTRDALEESLLANNEQRIKISVDGKLLFLEAAEIIYCESDGNYTRIYLENNQKLFVTKKLKEVQELLPTSCFFRVHNSYIVNLKKVKAYYKTDAYVELSNKKQIPVSRNKKSSFLDKI</sequence>
<dbReference type="Proteomes" id="UP000599179">
    <property type="component" value="Unassembled WGS sequence"/>
</dbReference>
<dbReference type="PANTHER" id="PTHR37299">
    <property type="entry name" value="TRANSCRIPTIONAL REGULATOR-RELATED"/>
    <property type="match status" value="1"/>
</dbReference>
<dbReference type="InterPro" id="IPR007492">
    <property type="entry name" value="LytTR_DNA-bd_dom"/>
</dbReference>
<dbReference type="GO" id="GO:0003677">
    <property type="term" value="F:DNA binding"/>
    <property type="evidence" value="ECO:0007669"/>
    <property type="project" value="UniProtKB-KW"/>
</dbReference>
<keyword evidence="5" id="KW-1185">Reference proteome</keyword>
<accession>A0ABQ1SH93</accession>
<dbReference type="Gene3D" id="2.40.50.1020">
    <property type="entry name" value="LytTr DNA-binding domain"/>
    <property type="match status" value="1"/>
</dbReference>
<feature type="modified residue" description="4-aspartylphosphate" evidence="1">
    <location>
        <position position="55"/>
    </location>
</feature>
<dbReference type="SUPFAM" id="SSF52172">
    <property type="entry name" value="CheY-like"/>
    <property type="match status" value="1"/>
</dbReference>
<dbReference type="InterPro" id="IPR001789">
    <property type="entry name" value="Sig_transdc_resp-reg_receiver"/>
</dbReference>
<feature type="domain" description="Response regulatory" evidence="2">
    <location>
        <begin position="3"/>
        <end position="116"/>
    </location>
</feature>